<dbReference type="SUPFAM" id="SSF52540">
    <property type="entry name" value="P-loop containing nucleoside triphosphate hydrolases"/>
    <property type="match status" value="1"/>
</dbReference>
<name>A0A934UZR7_9PROT</name>
<evidence type="ECO:0000313" key="1">
    <source>
        <dbReference type="EMBL" id="MBK1696670.1"/>
    </source>
</evidence>
<dbReference type="Gene3D" id="3.40.50.300">
    <property type="entry name" value="P-loop containing nucleotide triphosphate hydrolases"/>
    <property type="match status" value="1"/>
</dbReference>
<protein>
    <submittedName>
        <fullName evidence="1">Sulfotransferase</fullName>
    </submittedName>
</protein>
<dbReference type="AlphaFoldDB" id="A0A934UZR7"/>
<dbReference type="Pfam" id="PF13469">
    <property type="entry name" value="Sulfotransfer_3"/>
    <property type="match status" value="1"/>
</dbReference>
<dbReference type="EMBL" id="NRRE01000019">
    <property type="protein sequence ID" value="MBK1696670.1"/>
    <property type="molecule type" value="Genomic_DNA"/>
</dbReference>
<reference evidence="1" key="1">
    <citation type="submission" date="2017-08" db="EMBL/GenBank/DDBJ databases">
        <authorList>
            <person name="Imhoff J.F."/>
            <person name="Rahn T."/>
            <person name="Kuenzel S."/>
            <person name="Neulinger S.C."/>
        </authorList>
    </citation>
    <scope>NUCLEOTIDE SEQUENCE</scope>
    <source>
        <strain evidence="1">DSM 9154</strain>
    </source>
</reference>
<sequence>MYEPVIILGAARSGTKILRDLLAASPECVAVPYDINFVWRRGQEAHPDDALQPGQLSRSEIGQIRDEITRLARKSDGAAAPTVRLMVEKTVANPLRVPFVDEIFPEAQFVNLVRDGRDVTESAYRLWQSPPDFGYLVRKLAFTSTSNVRYLTRFAGNFVVGLAQGRGARIWGPRYPGIEQDLASADLASVCARQWACTVRAADDGLSMIPEARQLTAYYEDIVGDETEIVRLCTAIGITDPEPVLRRYREDIRRDTGGKWQEAFDEATRARLWPILEPELARHGYLG</sequence>
<dbReference type="RefSeq" id="WP_081728843.1">
    <property type="nucleotide sequence ID" value="NZ_NRRE01000019.1"/>
</dbReference>
<dbReference type="InterPro" id="IPR027417">
    <property type="entry name" value="P-loop_NTPase"/>
</dbReference>
<reference evidence="1" key="2">
    <citation type="journal article" date="2020" name="Microorganisms">
        <title>Osmotic Adaptation and Compatible Solute Biosynthesis of Phototrophic Bacteria as Revealed from Genome Analyses.</title>
        <authorList>
            <person name="Imhoff J.F."/>
            <person name="Rahn T."/>
            <person name="Kunzel S."/>
            <person name="Keller A."/>
            <person name="Neulinger S.C."/>
        </authorList>
    </citation>
    <scope>NUCLEOTIDE SEQUENCE</scope>
    <source>
        <strain evidence="1">DSM 9154</strain>
    </source>
</reference>
<organism evidence="1 2">
    <name type="scientific">Rhodovibrio salinarum</name>
    <dbReference type="NCBI Taxonomy" id="1087"/>
    <lineage>
        <taxon>Bacteria</taxon>
        <taxon>Pseudomonadati</taxon>
        <taxon>Pseudomonadota</taxon>
        <taxon>Alphaproteobacteria</taxon>
        <taxon>Rhodospirillales</taxon>
        <taxon>Rhodovibrionaceae</taxon>
        <taxon>Rhodovibrio</taxon>
    </lineage>
</organism>
<proteinExistence type="predicted"/>
<accession>A0A934UZR7</accession>
<evidence type="ECO:0000313" key="2">
    <source>
        <dbReference type="Proteomes" id="UP000778970"/>
    </source>
</evidence>
<gene>
    <name evidence="1" type="ORF">CKO21_05375</name>
</gene>
<dbReference type="Proteomes" id="UP000778970">
    <property type="component" value="Unassembled WGS sequence"/>
</dbReference>
<comment type="caution">
    <text evidence="1">The sequence shown here is derived from an EMBL/GenBank/DDBJ whole genome shotgun (WGS) entry which is preliminary data.</text>
</comment>
<keyword evidence="2" id="KW-1185">Reference proteome</keyword>